<name>A0A7R9MUI7_9ACAR</name>
<accession>A0A7R9MUI7</accession>
<proteinExistence type="inferred from homology"/>
<keyword evidence="4" id="KW-0067">ATP-binding</keyword>
<dbReference type="EMBL" id="CAJPVJ010046593">
    <property type="protein sequence ID" value="CAG2182631.1"/>
    <property type="molecule type" value="Genomic_DNA"/>
</dbReference>
<evidence type="ECO:0000256" key="2">
    <source>
        <dbReference type="ARBA" id="ARBA00022741"/>
    </source>
</evidence>
<dbReference type="EC" id="2.7.12.2" evidence="6"/>
<comment type="similarity">
    <text evidence="5">Belongs to the protein kinase superfamily. STE Ser/Thr protein kinase family. MAP kinase kinase subfamily.</text>
</comment>
<dbReference type="InterPro" id="IPR000719">
    <property type="entry name" value="Prot_kinase_dom"/>
</dbReference>
<dbReference type="EMBL" id="OC961418">
    <property type="protein sequence ID" value="CAD7665495.1"/>
    <property type="molecule type" value="Genomic_DNA"/>
</dbReference>
<dbReference type="PROSITE" id="PS50011">
    <property type="entry name" value="PROTEIN_KINASE_DOM"/>
    <property type="match status" value="1"/>
</dbReference>
<keyword evidence="2" id="KW-0547">Nucleotide-binding</keyword>
<dbReference type="PANTHER" id="PTHR48013">
    <property type="entry name" value="DUAL SPECIFICITY MITOGEN-ACTIVATED PROTEIN KINASE KINASE 5-RELATED"/>
    <property type="match status" value="1"/>
</dbReference>
<keyword evidence="9" id="KW-1185">Reference proteome</keyword>
<evidence type="ECO:0000256" key="3">
    <source>
        <dbReference type="ARBA" id="ARBA00022777"/>
    </source>
</evidence>
<reference evidence="8" key="1">
    <citation type="submission" date="2020-11" db="EMBL/GenBank/DDBJ databases">
        <authorList>
            <person name="Tran Van P."/>
        </authorList>
    </citation>
    <scope>NUCLEOTIDE SEQUENCE</scope>
</reference>
<protein>
    <recommendedName>
        <fullName evidence="6">mitogen-activated protein kinase kinase</fullName>
        <ecNumber evidence="6">2.7.12.2</ecNumber>
    </recommendedName>
</protein>
<organism evidence="8">
    <name type="scientific">Oppiella nova</name>
    <dbReference type="NCBI Taxonomy" id="334625"/>
    <lineage>
        <taxon>Eukaryota</taxon>
        <taxon>Metazoa</taxon>
        <taxon>Ecdysozoa</taxon>
        <taxon>Arthropoda</taxon>
        <taxon>Chelicerata</taxon>
        <taxon>Arachnida</taxon>
        <taxon>Acari</taxon>
        <taxon>Acariformes</taxon>
        <taxon>Sarcoptiformes</taxon>
        <taxon>Oribatida</taxon>
        <taxon>Brachypylina</taxon>
        <taxon>Oppioidea</taxon>
        <taxon>Oppiidae</taxon>
        <taxon>Oppiella</taxon>
    </lineage>
</organism>
<evidence type="ECO:0000256" key="4">
    <source>
        <dbReference type="ARBA" id="ARBA00022840"/>
    </source>
</evidence>
<evidence type="ECO:0000256" key="5">
    <source>
        <dbReference type="ARBA" id="ARBA00038035"/>
    </source>
</evidence>
<dbReference type="OrthoDB" id="10252354at2759"/>
<evidence type="ECO:0000256" key="1">
    <source>
        <dbReference type="ARBA" id="ARBA00022679"/>
    </source>
</evidence>
<dbReference type="GO" id="GO:0004708">
    <property type="term" value="F:MAP kinase kinase activity"/>
    <property type="evidence" value="ECO:0007669"/>
    <property type="project" value="UniProtKB-EC"/>
</dbReference>
<dbReference type="SUPFAM" id="SSF56112">
    <property type="entry name" value="Protein kinase-like (PK-like)"/>
    <property type="match status" value="1"/>
</dbReference>
<gene>
    <name evidence="8" type="ORF">ONB1V03_LOCUS22052</name>
</gene>
<evidence type="ECO:0000313" key="8">
    <source>
        <dbReference type="EMBL" id="CAD7665495.1"/>
    </source>
</evidence>
<dbReference type="Gene3D" id="1.10.510.10">
    <property type="entry name" value="Transferase(Phosphotransferase) domain 1"/>
    <property type="match status" value="1"/>
</dbReference>
<dbReference type="Pfam" id="PF00069">
    <property type="entry name" value="Pkinase"/>
    <property type="match status" value="1"/>
</dbReference>
<feature type="domain" description="Protein kinase" evidence="7">
    <location>
        <begin position="1"/>
        <end position="106"/>
    </location>
</feature>
<keyword evidence="1" id="KW-0808">Transferase</keyword>
<dbReference type="Proteomes" id="UP000728032">
    <property type="component" value="Unassembled WGS sequence"/>
</dbReference>
<dbReference type="AlphaFoldDB" id="A0A7R9MUI7"/>
<dbReference type="PANTHER" id="PTHR48013:SF15">
    <property type="entry name" value="DUAL SPECIFICITY MITOGEN-ACTIVATED PROTEIN KINASE KINASE 4"/>
    <property type="match status" value="1"/>
</dbReference>
<evidence type="ECO:0000256" key="6">
    <source>
        <dbReference type="ARBA" id="ARBA00038999"/>
    </source>
</evidence>
<evidence type="ECO:0000313" key="9">
    <source>
        <dbReference type="Proteomes" id="UP000728032"/>
    </source>
</evidence>
<sequence length="106" mass="11998">MDMDVLVNSSGCPNIVKFYGAIFWEGDLWLFMEIMDASLDKFYRLAYSRADTSSAENAIPEDILGTIGSCIVKALKYLHEMKIIHRDVKPSNIRIGEGSLKNNHEK</sequence>
<dbReference type="Gene3D" id="6.10.140.2120">
    <property type="match status" value="1"/>
</dbReference>
<dbReference type="InterPro" id="IPR011009">
    <property type="entry name" value="Kinase-like_dom_sf"/>
</dbReference>
<evidence type="ECO:0000259" key="7">
    <source>
        <dbReference type="PROSITE" id="PS50011"/>
    </source>
</evidence>
<dbReference type="GO" id="GO:0005524">
    <property type="term" value="F:ATP binding"/>
    <property type="evidence" value="ECO:0007669"/>
    <property type="project" value="UniProtKB-KW"/>
</dbReference>
<keyword evidence="3" id="KW-0418">Kinase</keyword>